<dbReference type="EMBL" id="FNOI01000010">
    <property type="protein sequence ID" value="SDX62283.1"/>
    <property type="molecule type" value="Genomic_DNA"/>
</dbReference>
<dbReference type="RefSeq" id="WP_089948823.1">
    <property type="nucleotide sequence ID" value="NZ_FNOI01000010.1"/>
</dbReference>
<comment type="similarity">
    <text evidence="1">Belongs to the LysR transcriptional regulatory family.</text>
</comment>
<sequence>MKRFSNTNAILAFVTVAREGSVSKAAEVLSLTQPAVSHQIKRLAEETGMALFQRTPTGLRLTHDGEAILPKAVSVLTAMSDFHRSANKQSGQVTGTLKIGTIVDPEFIRLGQLLSRLGTEFPSITTELMHGVSGDVLDRLKRGVIDAGFYLSARDETEQTMDDDPIHFEPLADFSYSVIAPVGWDARVRNASWAELAGLPWIGTPAASVHNRLLTDIFEAHNCVQNVVSQVDQEASMLAMVRVGVGLSLCRDSIALHQQQTFGLTICNTVSVPARLSIATFAHRKDNAVIGALFSQLKGIW</sequence>
<proteinExistence type="inferred from homology"/>
<dbReference type="CDD" id="cd05466">
    <property type="entry name" value="PBP2_LTTR_substrate"/>
    <property type="match status" value="1"/>
</dbReference>
<dbReference type="Proteomes" id="UP000199441">
    <property type="component" value="Unassembled WGS sequence"/>
</dbReference>
<dbReference type="GO" id="GO:0003700">
    <property type="term" value="F:DNA-binding transcription factor activity"/>
    <property type="evidence" value="ECO:0007669"/>
    <property type="project" value="InterPro"/>
</dbReference>
<gene>
    <name evidence="6" type="ORF">SAMN04488001_0052</name>
</gene>
<name>A0A1H3D741_9RHOB</name>
<dbReference type="GO" id="GO:0003677">
    <property type="term" value="F:DNA binding"/>
    <property type="evidence" value="ECO:0007669"/>
    <property type="project" value="UniProtKB-KW"/>
</dbReference>
<evidence type="ECO:0000256" key="4">
    <source>
        <dbReference type="ARBA" id="ARBA00023163"/>
    </source>
</evidence>
<evidence type="ECO:0000256" key="3">
    <source>
        <dbReference type="ARBA" id="ARBA00023125"/>
    </source>
</evidence>
<dbReference type="SUPFAM" id="SSF53850">
    <property type="entry name" value="Periplasmic binding protein-like II"/>
    <property type="match status" value="1"/>
</dbReference>
<keyword evidence="3" id="KW-0238">DNA-binding</keyword>
<dbReference type="InterPro" id="IPR050950">
    <property type="entry name" value="HTH-type_LysR_regulators"/>
</dbReference>
<dbReference type="InterPro" id="IPR036388">
    <property type="entry name" value="WH-like_DNA-bd_sf"/>
</dbReference>
<evidence type="ECO:0000256" key="2">
    <source>
        <dbReference type="ARBA" id="ARBA00023015"/>
    </source>
</evidence>
<dbReference type="STRING" id="670155.SAMN04488001_0052"/>
<accession>A0A1H3D741</accession>
<keyword evidence="4" id="KW-0804">Transcription</keyword>
<evidence type="ECO:0000256" key="1">
    <source>
        <dbReference type="ARBA" id="ARBA00009437"/>
    </source>
</evidence>
<dbReference type="PROSITE" id="PS50931">
    <property type="entry name" value="HTH_LYSR"/>
    <property type="match status" value="1"/>
</dbReference>
<dbReference type="Gene3D" id="1.10.10.10">
    <property type="entry name" value="Winged helix-like DNA-binding domain superfamily/Winged helix DNA-binding domain"/>
    <property type="match status" value="1"/>
</dbReference>
<evidence type="ECO:0000259" key="5">
    <source>
        <dbReference type="PROSITE" id="PS50931"/>
    </source>
</evidence>
<keyword evidence="2" id="KW-0805">Transcription regulation</keyword>
<keyword evidence="7" id="KW-1185">Reference proteome</keyword>
<dbReference type="Gene3D" id="3.40.190.10">
    <property type="entry name" value="Periplasmic binding protein-like II"/>
    <property type="match status" value="2"/>
</dbReference>
<dbReference type="InterPro" id="IPR005119">
    <property type="entry name" value="LysR_subst-bd"/>
</dbReference>
<dbReference type="AlphaFoldDB" id="A0A1H3D741"/>
<dbReference type="Pfam" id="PF03466">
    <property type="entry name" value="LysR_substrate"/>
    <property type="match status" value="1"/>
</dbReference>
<dbReference type="InterPro" id="IPR000847">
    <property type="entry name" value="LysR_HTH_N"/>
</dbReference>
<dbReference type="InterPro" id="IPR036390">
    <property type="entry name" value="WH_DNA-bd_sf"/>
</dbReference>
<organism evidence="6 7">
    <name type="scientific">Litoreibacter albidus</name>
    <dbReference type="NCBI Taxonomy" id="670155"/>
    <lineage>
        <taxon>Bacteria</taxon>
        <taxon>Pseudomonadati</taxon>
        <taxon>Pseudomonadota</taxon>
        <taxon>Alphaproteobacteria</taxon>
        <taxon>Rhodobacterales</taxon>
        <taxon>Roseobacteraceae</taxon>
        <taxon>Litoreibacter</taxon>
    </lineage>
</organism>
<dbReference type="OrthoDB" id="9803735at2"/>
<dbReference type="FunFam" id="1.10.10.10:FF:000001">
    <property type="entry name" value="LysR family transcriptional regulator"/>
    <property type="match status" value="1"/>
</dbReference>
<dbReference type="GO" id="GO:0005829">
    <property type="term" value="C:cytosol"/>
    <property type="evidence" value="ECO:0007669"/>
    <property type="project" value="TreeGrafter"/>
</dbReference>
<evidence type="ECO:0000313" key="7">
    <source>
        <dbReference type="Proteomes" id="UP000199441"/>
    </source>
</evidence>
<evidence type="ECO:0000313" key="6">
    <source>
        <dbReference type="EMBL" id="SDX62283.1"/>
    </source>
</evidence>
<dbReference type="SUPFAM" id="SSF46785">
    <property type="entry name" value="Winged helix' DNA-binding domain"/>
    <property type="match status" value="1"/>
</dbReference>
<dbReference type="Pfam" id="PF00126">
    <property type="entry name" value="HTH_1"/>
    <property type="match status" value="1"/>
</dbReference>
<dbReference type="PANTHER" id="PTHR30419">
    <property type="entry name" value="HTH-TYPE TRANSCRIPTIONAL REGULATOR YBHD"/>
    <property type="match status" value="1"/>
</dbReference>
<feature type="domain" description="HTH lysR-type" evidence="5">
    <location>
        <begin position="1"/>
        <end position="62"/>
    </location>
</feature>
<reference evidence="7" key="1">
    <citation type="submission" date="2016-10" db="EMBL/GenBank/DDBJ databases">
        <authorList>
            <person name="Varghese N."/>
            <person name="Submissions S."/>
        </authorList>
    </citation>
    <scope>NUCLEOTIDE SEQUENCE [LARGE SCALE GENOMIC DNA]</scope>
    <source>
        <strain evidence="7">DSM 26922</strain>
    </source>
</reference>
<protein>
    <submittedName>
        <fullName evidence="6">Transcriptional regulator, LysR family</fullName>
    </submittedName>
</protein>
<dbReference type="PRINTS" id="PR00039">
    <property type="entry name" value="HTHLYSR"/>
</dbReference>